<dbReference type="RefSeq" id="WP_008838294.1">
    <property type="nucleotide sequence ID" value="NZ_AHAM01000196.1"/>
</dbReference>
<accession>H0HWY7</accession>
<keyword evidence="2" id="KW-1185">Reference proteome</keyword>
<reference evidence="1 2" key="1">
    <citation type="journal article" date="2012" name="J. Bacteriol.">
        <title>Draft Genome Sequence of Mesorhizobium alhagi CCNWXJ12-2T, a Novel Salt-Resistant Species Isolated from the Desert of Northwestern China.</title>
        <authorList>
            <person name="Zhou M."/>
            <person name="Chen W."/>
            <person name="Chen H."/>
            <person name="Wei G."/>
        </authorList>
    </citation>
    <scope>NUCLEOTIDE SEQUENCE [LARGE SCALE GENOMIC DNA]</scope>
    <source>
        <strain evidence="1 2">CCNWXJ12-2</strain>
    </source>
</reference>
<dbReference type="OrthoDB" id="7012308at2"/>
<dbReference type="AlphaFoldDB" id="H0HWY7"/>
<evidence type="ECO:0000313" key="2">
    <source>
        <dbReference type="Proteomes" id="UP000003250"/>
    </source>
</evidence>
<name>H0HWY7_9HYPH</name>
<dbReference type="Pfam" id="PF22162">
    <property type="entry name" value="PFIN"/>
    <property type="match status" value="1"/>
</dbReference>
<dbReference type="PATRIC" id="fig|1107882.3.peg.4580"/>
<dbReference type="InterPro" id="IPR054044">
    <property type="entry name" value="PFIN"/>
</dbReference>
<evidence type="ECO:0000313" key="1">
    <source>
        <dbReference type="EMBL" id="EHK54748.1"/>
    </source>
</evidence>
<proteinExistence type="predicted"/>
<gene>
    <name evidence="1" type="ORF">MAXJ12_23522</name>
</gene>
<protein>
    <submittedName>
        <fullName evidence="1">Uncharacterized protein</fullName>
    </submittedName>
</protein>
<organism evidence="1 2">
    <name type="scientific">Mesorhizobium alhagi CCNWXJ12-2</name>
    <dbReference type="NCBI Taxonomy" id="1107882"/>
    <lineage>
        <taxon>Bacteria</taxon>
        <taxon>Pseudomonadati</taxon>
        <taxon>Pseudomonadota</taxon>
        <taxon>Alphaproteobacteria</taxon>
        <taxon>Hyphomicrobiales</taxon>
        <taxon>Phyllobacteriaceae</taxon>
        <taxon>Allomesorhizobium</taxon>
    </lineage>
</organism>
<dbReference type="EMBL" id="AHAM01000196">
    <property type="protein sequence ID" value="EHK54748.1"/>
    <property type="molecule type" value="Genomic_DNA"/>
</dbReference>
<sequence length="160" mass="18827">MPENNEIYVIRCPELNNQVAHFQKDRLCDWPIVWVDLPRLIQVWEQSPRALLLPQARTWEVRKYQIYREGLESTIIPFTTINVQTYGTQIGRLTVPRISYGWDNHDQAITVGFVNGRHRTRMLEDVGVRTIPVQIHEREAEELRRTCAPSPGIELETFFE</sequence>
<dbReference type="Proteomes" id="UP000003250">
    <property type="component" value="Unassembled WGS sequence"/>
</dbReference>